<evidence type="ECO:0008006" key="3">
    <source>
        <dbReference type="Google" id="ProtNLM"/>
    </source>
</evidence>
<keyword evidence="2" id="KW-1185">Reference proteome</keyword>
<gene>
    <name evidence="1" type="ORF">E5S67_01282</name>
</gene>
<evidence type="ECO:0000313" key="1">
    <source>
        <dbReference type="EMBL" id="NQE33563.1"/>
    </source>
</evidence>
<comment type="caution">
    <text evidence="1">The sequence shown here is derived from an EMBL/GenBank/DDBJ whole genome shotgun (WGS) entry which is preliminary data.</text>
</comment>
<organism evidence="1 2">
    <name type="scientific">Microcoleus asticus IPMA8</name>
    <dbReference type="NCBI Taxonomy" id="2563858"/>
    <lineage>
        <taxon>Bacteria</taxon>
        <taxon>Bacillati</taxon>
        <taxon>Cyanobacteriota</taxon>
        <taxon>Cyanophyceae</taxon>
        <taxon>Oscillatoriophycideae</taxon>
        <taxon>Oscillatoriales</taxon>
        <taxon>Microcoleaceae</taxon>
        <taxon>Microcoleus</taxon>
        <taxon>Microcoleus asticus</taxon>
    </lineage>
</organism>
<proteinExistence type="predicted"/>
<dbReference type="NCBIfam" id="NF038353">
    <property type="entry name" value="FxLYD_dom"/>
    <property type="match status" value="1"/>
</dbReference>
<accession>A0ABX2CTU9</accession>
<dbReference type="Proteomes" id="UP000702425">
    <property type="component" value="Unassembled WGS sequence"/>
</dbReference>
<name>A0ABX2CTU9_9CYAN</name>
<protein>
    <recommendedName>
        <fullName evidence="3">Secreted protein</fullName>
    </recommendedName>
</protein>
<dbReference type="InterPro" id="IPR047676">
    <property type="entry name" value="FxLYD_dom"/>
</dbReference>
<sequence>MYNFLPKNMIILPLTVALSSLLISPISARPLLADSTNTIAQNLPIDEPFCYIRTPDGKTVDLGKLCAKQPASGTSQTCIPGSNISAKVSIAAANYDGNFFSGQVLNQGCKIIKNVKVNYEVLDESGNLIDNGFIDAEPVTLAPGQSAVFRGAVVAGAKVQATHADGQE</sequence>
<dbReference type="EMBL" id="SRRZ01000016">
    <property type="protein sequence ID" value="NQE33563.1"/>
    <property type="molecule type" value="Genomic_DNA"/>
</dbReference>
<reference evidence="1 2" key="1">
    <citation type="journal article" date="2020" name="Sci. Rep.">
        <title>A novel cyanobacterial geosmin producer, revising GeoA distribution and dispersion patterns in Bacteria.</title>
        <authorList>
            <person name="Churro C."/>
            <person name="Semedo-Aguiar A.P."/>
            <person name="Silva A.D."/>
            <person name="Pereira-Leal J.B."/>
            <person name="Leite R.B."/>
        </authorList>
    </citation>
    <scope>NUCLEOTIDE SEQUENCE [LARGE SCALE GENOMIC DNA]</scope>
    <source>
        <strain evidence="1 2">IPMA8</strain>
    </source>
</reference>
<evidence type="ECO:0000313" key="2">
    <source>
        <dbReference type="Proteomes" id="UP000702425"/>
    </source>
</evidence>